<name>A0A0S2M5S1_CRYD1</name>
<dbReference type="OrthoDB" id="2638305at2759"/>
<organism evidence="2 3">
    <name type="scientific">Cryptococcus deneoformans (strain JEC21 / ATCC MYA-565)</name>
    <name type="common">Cryptococcus neoformans var. neoformans serotype D</name>
    <dbReference type="NCBI Taxonomy" id="214684"/>
    <lineage>
        <taxon>Eukaryota</taxon>
        <taxon>Fungi</taxon>
        <taxon>Dikarya</taxon>
        <taxon>Basidiomycota</taxon>
        <taxon>Agaricomycotina</taxon>
        <taxon>Tremellomycetes</taxon>
        <taxon>Tremellales</taxon>
        <taxon>Cryptococcaceae</taxon>
        <taxon>Cryptococcus</taxon>
        <taxon>Cryptococcus neoformans species complex</taxon>
    </lineage>
</organism>
<accession>A0A0S2M5S1</accession>
<evidence type="ECO:0000313" key="2">
    <source>
        <dbReference type="EMBL" id="ALO69507.1"/>
    </source>
</evidence>
<dbReference type="Proteomes" id="UP000002149">
    <property type="component" value="Chromosome 8"/>
</dbReference>
<dbReference type="KEGG" id="cne:CNH03015"/>
<dbReference type="VEuPathDB" id="FungiDB:CNH03015"/>
<evidence type="ECO:0000256" key="1">
    <source>
        <dbReference type="SAM" id="MobiDB-lite"/>
    </source>
</evidence>
<sequence length="517" mass="58411">MSSISFNISVVRLQLREACKGREKRDDESQKRKNANNWIVDWKGGDLSDASIENRRNRWIKDKCHGTLQQMDFVAGVLEYMTVLERLKNQSGCTPSSFPFYGPLFSPPSLEELQFRGKSISANPSSFLVEPVLVVHPLFYPEMVLDKCPKAGCQSTVKRKGWKPFRSVYGVDHNIKVVSLQYICAEHGVYSPSADTYWEGCMPWEQGLLPHFLAKTAVTRELYDLIAEVRPKSSVNQLVENIHQLHILYSRRLETRFYAAALRERTRMSFFNQSATPFPMMLQRAEIKKDDGPPAVRTGVSEDNITELSGNTSTGTSGNDNEIAINPSPSFDTVRACYEDFVARQRKHESSQYIRTLSGLIAAVDATMKVANKASVYSRTNNGKMQVVNPFAGGLLTGVNEDKELVFWEFLPNNSPAEMQGPLLEFAERCHLLGQNFSELGEVVVDRCCDFRRRIHEALPEVSVVQDFYHVKERIMRTLPANSDHRHALSTGLPKRSCLHGQIKKAAQLNIGQLRSS</sequence>
<reference evidence="2 3" key="1">
    <citation type="journal article" date="2005" name="Science">
        <title>The genome of the basidiomycetous yeast and human pathogen Cryptococcus neoformans.</title>
        <authorList>
            <person name="Loftus B.J."/>
            <person name="Fung E."/>
            <person name="Roncaglia P."/>
            <person name="Rowley D."/>
            <person name="Amedeo P."/>
            <person name="Bruno D."/>
            <person name="Vamathevan J."/>
            <person name="Miranda M."/>
            <person name="Anderson I.J."/>
            <person name="Fraser J.A."/>
            <person name="Allen J.E."/>
            <person name="Bosdet I.E."/>
            <person name="Brent M.R."/>
            <person name="Chiu R."/>
            <person name="Doering T.L."/>
            <person name="Donlin M.J."/>
            <person name="D'Souza C.A."/>
            <person name="Fox D.S."/>
            <person name="Grinberg V."/>
            <person name="Fu J."/>
            <person name="Fukushima M."/>
            <person name="Haas B.J."/>
            <person name="Huang J.C."/>
            <person name="Janbon G."/>
            <person name="Jones S.J."/>
            <person name="Koo H.L."/>
            <person name="Krzywinski M.I."/>
            <person name="Kwon-Chung J.K."/>
            <person name="Lengeler K.B."/>
            <person name="Maiti R."/>
            <person name="Marra M.A."/>
            <person name="Marra R.E."/>
            <person name="Mathewson C.A."/>
            <person name="Mitchell T.G."/>
            <person name="Pertea M."/>
            <person name="Riggs F.R."/>
            <person name="Salzberg S.L."/>
            <person name="Schein J.E."/>
            <person name="Shvartsbeyn A."/>
            <person name="Shin H."/>
            <person name="Shumway M."/>
            <person name="Specht C.A."/>
            <person name="Suh B.B."/>
            <person name="Tenney A."/>
            <person name="Utterback T.R."/>
            <person name="Wickes B.L."/>
            <person name="Wortman J.R."/>
            <person name="Wye N.H."/>
            <person name="Kronstad J.W."/>
            <person name="Lodge J.K."/>
            <person name="Heitman J."/>
            <person name="Davis R.W."/>
            <person name="Fraser C.M."/>
            <person name="Hyman R.W."/>
        </authorList>
    </citation>
    <scope>NUCLEOTIDE SEQUENCE [LARGE SCALE GENOMIC DNA]</scope>
    <source>
        <strain evidence="3">JEC21 / ATCC MYA-565</strain>
    </source>
</reference>
<evidence type="ECO:0008006" key="4">
    <source>
        <dbReference type="Google" id="ProtNLM"/>
    </source>
</evidence>
<proteinExistence type="predicted"/>
<gene>
    <name evidence="2" type="ordered locus">CNH03015</name>
</gene>
<dbReference type="EMBL" id="AE017348">
    <property type="protein sequence ID" value="ALO69507.1"/>
    <property type="molecule type" value="Genomic_DNA"/>
</dbReference>
<dbReference type="STRING" id="214684.A0A0S2M5S1"/>
<feature type="compositionally biased region" description="Polar residues" evidence="1">
    <location>
        <begin position="305"/>
        <end position="320"/>
    </location>
</feature>
<evidence type="ECO:0000313" key="3">
    <source>
        <dbReference type="Proteomes" id="UP000002149"/>
    </source>
</evidence>
<dbReference type="PaxDb" id="214684-A0A0S2M5S1"/>
<keyword evidence="3" id="KW-1185">Reference proteome</keyword>
<dbReference type="GeneID" id="36393015"/>
<protein>
    <recommendedName>
        <fullName evidence="4">Transposase</fullName>
    </recommendedName>
</protein>
<dbReference type="AlphaFoldDB" id="A0A0S2M5S1"/>
<feature type="region of interest" description="Disordered" evidence="1">
    <location>
        <begin position="305"/>
        <end position="326"/>
    </location>
</feature>
<dbReference type="InParanoid" id="A0A0S2M5S1"/>
<dbReference type="RefSeq" id="XP_024514590.1">
    <property type="nucleotide sequence ID" value="XM_024658672.1"/>
</dbReference>